<proteinExistence type="predicted"/>
<dbReference type="InterPro" id="IPR009057">
    <property type="entry name" value="Homeodomain-like_sf"/>
</dbReference>
<evidence type="ECO:0000256" key="2">
    <source>
        <dbReference type="PROSITE-ProRule" id="PRU00335"/>
    </source>
</evidence>
<dbReference type="KEGG" id="mseo:MSEO_29930"/>
<keyword evidence="5" id="KW-1185">Reference proteome</keyword>
<protein>
    <recommendedName>
        <fullName evidence="3">HTH tetR-type domain-containing protein</fullName>
    </recommendedName>
</protein>
<dbReference type="Gene3D" id="1.10.357.10">
    <property type="entry name" value="Tetracycline Repressor, domain 2"/>
    <property type="match status" value="1"/>
</dbReference>
<dbReference type="PROSITE" id="PS50977">
    <property type="entry name" value="HTH_TETR_2"/>
    <property type="match status" value="1"/>
</dbReference>
<sequence>MAGMATRSAAARAPAWGADLPTSDDQARERLLDAAEKCYAERGVGRTKMTHIANKAGVHRSTVYSYFPNRDAVLAECFLRAVTAVLDAADSCWDTGESFADQLVNSCIVGLAVTRESPAMRMLTFDDEMGRTFHAASASEKWQNRLRDGLGERFAAAAARGEVRDDVAPETMAHWVTRICFSLIAEPGPAEYGGDEGLLRAFLPGAFSPR</sequence>
<feature type="domain" description="HTH tetR-type" evidence="3">
    <location>
        <begin position="25"/>
        <end position="85"/>
    </location>
</feature>
<reference evidence="4 5" key="1">
    <citation type="journal article" date="2019" name="Emerg. Microbes Infect.">
        <title>Comprehensive subspecies identification of 175 nontuberculous mycobacteria species based on 7547 genomic profiles.</title>
        <authorList>
            <person name="Matsumoto Y."/>
            <person name="Kinjo T."/>
            <person name="Motooka D."/>
            <person name="Nabeya D."/>
            <person name="Jung N."/>
            <person name="Uechi K."/>
            <person name="Horii T."/>
            <person name="Iida T."/>
            <person name="Fujita J."/>
            <person name="Nakamura S."/>
        </authorList>
    </citation>
    <scope>NUCLEOTIDE SEQUENCE [LARGE SCALE GENOMIC DNA]</scope>
    <source>
        <strain evidence="4 5">JCM 16018</strain>
    </source>
</reference>
<dbReference type="Proteomes" id="UP000466632">
    <property type="component" value="Chromosome"/>
</dbReference>
<dbReference type="Pfam" id="PF00440">
    <property type="entry name" value="TetR_N"/>
    <property type="match status" value="1"/>
</dbReference>
<dbReference type="RefSeq" id="WP_163681520.1">
    <property type="nucleotide sequence ID" value="NZ_AP022582.1"/>
</dbReference>
<evidence type="ECO:0000256" key="1">
    <source>
        <dbReference type="ARBA" id="ARBA00023125"/>
    </source>
</evidence>
<dbReference type="GO" id="GO:0000976">
    <property type="term" value="F:transcription cis-regulatory region binding"/>
    <property type="evidence" value="ECO:0007669"/>
    <property type="project" value="TreeGrafter"/>
</dbReference>
<dbReference type="SUPFAM" id="SSF46689">
    <property type="entry name" value="Homeodomain-like"/>
    <property type="match status" value="1"/>
</dbReference>
<dbReference type="PANTHER" id="PTHR30055:SF226">
    <property type="entry name" value="HTH-TYPE TRANSCRIPTIONAL REGULATOR PKSA"/>
    <property type="match status" value="1"/>
</dbReference>
<feature type="DNA-binding region" description="H-T-H motif" evidence="2">
    <location>
        <begin position="48"/>
        <end position="67"/>
    </location>
</feature>
<name>A0A7I7P1X6_9MYCO</name>
<keyword evidence="1 2" id="KW-0238">DNA-binding</keyword>
<organism evidence="4 5">
    <name type="scientific">Mycobacterium seoulense</name>
    <dbReference type="NCBI Taxonomy" id="386911"/>
    <lineage>
        <taxon>Bacteria</taxon>
        <taxon>Bacillati</taxon>
        <taxon>Actinomycetota</taxon>
        <taxon>Actinomycetes</taxon>
        <taxon>Mycobacteriales</taxon>
        <taxon>Mycobacteriaceae</taxon>
        <taxon>Mycobacterium</taxon>
    </lineage>
</organism>
<dbReference type="AlphaFoldDB" id="A0A7I7P1X6"/>
<dbReference type="PANTHER" id="PTHR30055">
    <property type="entry name" value="HTH-TYPE TRANSCRIPTIONAL REGULATOR RUTR"/>
    <property type="match status" value="1"/>
</dbReference>
<dbReference type="EMBL" id="AP022582">
    <property type="protein sequence ID" value="BBY02494.1"/>
    <property type="molecule type" value="Genomic_DNA"/>
</dbReference>
<dbReference type="InterPro" id="IPR050109">
    <property type="entry name" value="HTH-type_TetR-like_transc_reg"/>
</dbReference>
<dbReference type="InterPro" id="IPR001647">
    <property type="entry name" value="HTH_TetR"/>
</dbReference>
<evidence type="ECO:0000259" key="3">
    <source>
        <dbReference type="PROSITE" id="PS50977"/>
    </source>
</evidence>
<evidence type="ECO:0000313" key="5">
    <source>
        <dbReference type="Proteomes" id="UP000466632"/>
    </source>
</evidence>
<evidence type="ECO:0000313" key="4">
    <source>
        <dbReference type="EMBL" id="BBY02494.1"/>
    </source>
</evidence>
<gene>
    <name evidence="4" type="ORF">MSEO_29930</name>
</gene>
<dbReference type="InterPro" id="IPR036271">
    <property type="entry name" value="Tet_transcr_reg_TetR-rel_C_sf"/>
</dbReference>
<accession>A0A7I7P1X6</accession>
<dbReference type="SUPFAM" id="SSF48498">
    <property type="entry name" value="Tetracyclin repressor-like, C-terminal domain"/>
    <property type="match status" value="1"/>
</dbReference>
<dbReference type="PRINTS" id="PR00455">
    <property type="entry name" value="HTHTETR"/>
</dbReference>
<dbReference type="GO" id="GO:0003700">
    <property type="term" value="F:DNA-binding transcription factor activity"/>
    <property type="evidence" value="ECO:0007669"/>
    <property type="project" value="TreeGrafter"/>
</dbReference>